<evidence type="ECO:0008006" key="4">
    <source>
        <dbReference type="Google" id="ProtNLM"/>
    </source>
</evidence>
<evidence type="ECO:0000313" key="2">
    <source>
        <dbReference type="EMBL" id="KXH38177.1"/>
    </source>
</evidence>
<proteinExistence type="predicted"/>
<keyword evidence="3" id="KW-1185">Reference proteome</keyword>
<reference evidence="2 3" key="1">
    <citation type="submission" date="2014-02" db="EMBL/GenBank/DDBJ databases">
        <title>The genome sequence of Colletotrichum simmondsii CBS122122.</title>
        <authorList>
            <person name="Baroncelli R."/>
            <person name="Thon M.R."/>
        </authorList>
    </citation>
    <scope>NUCLEOTIDE SEQUENCE [LARGE SCALE GENOMIC DNA]</scope>
    <source>
        <strain evidence="2 3">CBS122122</strain>
    </source>
</reference>
<dbReference type="Proteomes" id="UP000070328">
    <property type="component" value="Unassembled WGS sequence"/>
</dbReference>
<name>A0A135SQX0_9PEZI</name>
<sequence>MVSSKAPIVAAVALLAQVCLARDHLVFRNVSDSPPRTVTGEQGCYTDFGRDFRGSVPTFSRLYSYTFPVTAYSYFIPSTSTITVTPTVSEGGGGGGGGGGSVTGPVTSTSTVTTTTHVTSFGSATTITAGPRFTPLASALNHRRPAGGRPQVQDSGYRANDDSLVLGVDKAGLAKADPPLFPQAVVCEMVIRVFTTSTSTITASYAATTTITLPTPNATTTTTAPVQNATTATTTTTVTSTITDEVANPTQTVYQACQANNLVSGHGAPQTYFVEAIHSWHVVREQRIAETAENCCIACQGEADCGGSLYHMFSGICYTFRTGGEGHGHGRNPGGHGGQCRAPGELRSTANVADGAVFVASNGQCEANSPNSISGFLHASPTSPNITLTSQVPRKPFRISSQDLSMQPGSPMEMLPSETCQGNIHPSSAPLIDEPLLAISSSVTTTREVLAHEVSLGQARSFIQCANPNLGETSGEDLATPSQRDFPRRRSMLKTCRLVAILIDGPQIAVCGRLSESCDRQLAGPVPPHQDTAIKCAAQRYVCEEEHCHAIRHQRSNLMANAST</sequence>
<evidence type="ECO:0000313" key="3">
    <source>
        <dbReference type="Proteomes" id="UP000070328"/>
    </source>
</evidence>
<comment type="caution">
    <text evidence="2">The sequence shown here is derived from an EMBL/GenBank/DDBJ whole genome shotgun (WGS) entry which is preliminary data.</text>
</comment>
<evidence type="ECO:0000256" key="1">
    <source>
        <dbReference type="SAM" id="SignalP"/>
    </source>
</evidence>
<feature type="chain" id="PRO_5007802632" description="Apple domain-containing protein" evidence="1">
    <location>
        <begin position="22"/>
        <end position="564"/>
    </location>
</feature>
<gene>
    <name evidence="2" type="ORF">CSIM01_10492</name>
</gene>
<keyword evidence="1" id="KW-0732">Signal</keyword>
<dbReference type="OrthoDB" id="5428787at2759"/>
<feature type="signal peptide" evidence="1">
    <location>
        <begin position="1"/>
        <end position="21"/>
    </location>
</feature>
<dbReference type="AlphaFoldDB" id="A0A135SQX0"/>
<protein>
    <recommendedName>
        <fullName evidence="4">Apple domain-containing protein</fullName>
    </recommendedName>
</protein>
<dbReference type="EMBL" id="JFBX01000470">
    <property type="protein sequence ID" value="KXH38177.1"/>
    <property type="molecule type" value="Genomic_DNA"/>
</dbReference>
<accession>A0A135SQX0</accession>
<organism evidence="2 3">
    <name type="scientific">Colletotrichum simmondsii</name>
    <dbReference type="NCBI Taxonomy" id="703756"/>
    <lineage>
        <taxon>Eukaryota</taxon>
        <taxon>Fungi</taxon>
        <taxon>Dikarya</taxon>
        <taxon>Ascomycota</taxon>
        <taxon>Pezizomycotina</taxon>
        <taxon>Sordariomycetes</taxon>
        <taxon>Hypocreomycetidae</taxon>
        <taxon>Glomerellales</taxon>
        <taxon>Glomerellaceae</taxon>
        <taxon>Colletotrichum</taxon>
        <taxon>Colletotrichum acutatum species complex</taxon>
    </lineage>
</organism>